<dbReference type="SMART" id="SM00490">
    <property type="entry name" value="HELICc"/>
    <property type="match status" value="1"/>
</dbReference>
<dbReference type="InterPro" id="IPR027417">
    <property type="entry name" value="P-loop_NTPase"/>
</dbReference>
<keyword evidence="2 7" id="KW-0378">Hydrolase</keyword>
<dbReference type="SMART" id="SM00487">
    <property type="entry name" value="DEXDc"/>
    <property type="match status" value="1"/>
</dbReference>
<feature type="domain" description="Helicase C-terminal" evidence="10">
    <location>
        <begin position="218"/>
        <end position="378"/>
    </location>
</feature>
<name>A0A094J964_9GAMM</name>
<dbReference type="PANTHER" id="PTHR47959:SF13">
    <property type="entry name" value="ATP-DEPENDENT RNA HELICASE RHLE"/>
    <property type="match status" value="1"/>
</dbReference>
<evidence type="ECO:0000259" key="9">
    <source>
        <dbReference type="PROSITE" id="PS51192"/>
    </source>
</evidence>
<organism evidence="12 13">
    <name type="scientific">Shewanella mangrovi</name>
    <dbReference type="NCBI Taxonomy" id="1515746"/>
    <lineage>
        <taxon>Bacteria</taxon>
        <taxon>Pseudomonadati</taxon>
        <taxon>Pseudomonadota</taxon>
        <taxon>Gammaproteobacteria</taxon>
        <taxon>Alteromonadales</taxon>
        <taxon>Shewanellaceae</taxon>
        <taxon>Shewanella</taxon>
    </lineage>
</organism>
<evidence type="ECO:0000256" key="7">
    <source>
        <dbReference type="RuleBase" id="RU000492"/>
    </source>
</evidence>
<accession>A0A094J964</accession>
<dbReference type="InterPro" id="IPR011545">
    <property type="entry name" value="DEAD/DEAH_box_helicase_dom"/>
</dbReference>
<dbReference type="eggNOG" id="COG0513">
    <property type="taxonomic scope" value="Bacteria"/>
</dbReference>
<evidence type="ECO:0000256" key="3">
    <source>
        <dbReference type="ARBA" id="ARBA00022806"/>
    </source>
</evidence>
<dbReference type="RefSeq" id="WP_037445059.1">
    <property type="nucleotide sequence ID" value="NZ_JPEO01000018.1"/>
</dbReference>
<dbReference type="PROSITE" id="PS51192">
    <property type="entry name" value="HELICASE_ATP_BIND_1"/>
    <property type="match status" value="1"/>
</dbReference>
<dbReference type="AlphaFoldDB" id="A0A094J964"/>
<dbReference type="CDD" id="cd18787">
    <property type="entry name" value="SF2_C_DEAD"/>
    <property type="match status" value="1"/>
</dbReference>
<sequence length="433" mass="48172">MKFESYSFAPDILRAISECGYESMTPIQQQAIPSVRRGQDVLASAQTGTGKTAAFVLPILQRMVDAPKERISGQPRVLILAPTRELVAQVAENAKDYAKYLDIEVVSLIGGVKTSSQASKLRRGVDMVVATPGRLMEHINQGNISLAQIDFLVLDEADRMLDMGFIKDINQILHLASDERQNLMFSATFSGGVRQLAQQILKKPKVITADAHNTTAVTVSQVVYPVEQRRKSELLSELIGRKNWHQVLVFSATREDADHLAKELSADGIPTVAVHSEKTHGSRRRALADFMSGKIRVLVSTEVAARGLDIKDLDYVVNYDMPFLAEDYVHRIGRTGRAGKSGTAISFVSHEEERILSDIEKLIGQRLKRIVMPGYETSQRESLLKQLQRRRRFGKSRPGESEAQEQVAAEKRMSGRRVKVKVGATGKKLKKLK</sequence>
<dbReference type="Proteomes" id="UP000029264">
    <property type="component" value="Unassembled WGS sequence"/>
</dbReference>
<feature type="short sequence motif" description="Q motif" evidence="6">
    <location>
        <begin position="1"/>
        <end position="29"/>
    </location>
</feature>
<evidence type="ECO:0000256" key="1">
    <source>
        <dbReference type="ARBA" id="ARBA00022741"/>
    </source>
</evidence>
<dbReference type="GO" id="GO:0003676">
    <property type="term" value="F:nucleic acid binding"/>
    <property type="evidence" value="ECO:0007669"/>
    <property type="project" value="InterPro"/>
</dbReference>
<dbReference type="EMBL" id="JPEO01000018">
    <property type="protein sequence ID" value="KFZ36440.1"/>
    <property type="molecule type" value="Genomic_DNA"/>
</dbReference>
<dbReference type="PANTHER" id="PTHR47959">
    <property type="entry name" value="ATP-DEPENDENT RNA HELICASE RHLE-RELATED"/>
    <property type="match status" value="1"/>
</dbReference>
<evidence type="ECO:0000313" key="12">
    <source>
        <dbReference type="EMBL" id="KFZ36440.1"/>
    </source>
</evidence>
<dbReference type="InterPro" id="IPR044742">
    <property type="entry name" value="DEAD/DEAH_RhlB"/>
</dbReference>
<keyword evidence="4 7" id="KW-0067">ATP-binding</keyword>
<dbReference type="PROSITE" id="PS51195">
    <property type="entry name" value="Q_MOTIF"/>
    <property type="match status" value="1"/>
</dbReference>
<dbReference type="InterPro" id="IPR000629">
    <property type="entry name" value="RNA-helicase_DEAD-box_CS"/>
</dbReference>
<evidence type="ECO:0000256" key="5">
    <source>
        <dbReference type="ARBA" id="ARBA00038437"/>
    </source>
</evidence>
<evidence type="ECO:0000313" key="13">
    <source>
        <dbReference type="Proteomes" id="UP000029264"/>
    </source>
</evidence>
<dbReference type="InterPro" id="IPR014001">
    <property type="entry name" value="Helicase_ATP-bd"/>
</dbReference>
<evidence type="ECO:0000256" key="6">
    <source>
        <dbReference type="PROSITE-ProRule" id="PRU00552"/>
    </source>
</evidence>
<comment type="similarity">
    <text evidence="5 7">Belongs to the DEAD box helicase family.</text>
</comment>
<feature type="domain" description="Helicase ATP-binding" evidence="9">
    <location>
        <begin position="32"/>
        <end position="207"/>
    </location>
</feature>
<proteinExistence type="inferred from homology"/>
<keyword evidence="13" id="KW-1185">Reference proteome</keyword>
<evidence type="ECO:0000256" key="4">
    <source>
        <dbReference type="ARBA" id="ARBA00022840"/>
    </source>
</evidence>
<dbReference type="PROSITE" id="PS51194">
    <property type="entry name" value="HELICASE_CTER"/>
    <property type="match status" value="1"/>
</dbReference>
<dbReference type="OrthoDB" id="9805696at2"/>
<keyword evidence="3 7" id="KW-0347">Helicase</keyword>
<dbReference type="Pfam" id="PF00270">
    <property type="entry name" value="DEAD"/>
    <property type="match status" value="1"/>
</dbReference>
<dbReference type="CDD" id="cd00268">
    <property type="entry name" value="DEADc"/>
    <property type="match status" value="1"/>
</dbReference>
<comment type="caution">
    <text evidence="12">The sequence shown here is derived from an EMBL/GenBank/DDBJ whole genome shotgun (WGS) entry which is preliminary data.</text>
</comment>
<evidence type="ECO:0000256" key="8">
    <source>
        <dbReference type="SAM" id="MobiDB-lite"/>
    </source>
</evidence>
<dbReference type="InterPro" id="IPR014014">
    <property type="entry name" value="RNA_helicase_DEAD_Q_motif"/>
</dbReference>
<dbReference type="SUPFAM" id="SSF52540">
    <property type="entry name" value="P-loop containing nucleoside triphosphate hydrolases"/>
    <property type="match status" value="1"/>
</dbReference>
<evidence type="ECO:0000256" key="2">
    <source>
        <dbReference type="ARBA" id="ARBA00022801"/>
    </source>
</evidence>
<keyword evidence="1 7" id="KW-0547">Nucleotide-binding</keyword>
<dbReference type="Gene3D" id="3.40.50.300">
    <property type="entry name" value="P-loop containing nucleotide triphosphate hydrolases"/>
    <property type="match status" value="2"/>
</dbReference>
<dbReference type="GO" id="GO:0003724">
    <property type="term" value="F:RNA helicase activity"/>
    <property type="evidence" value="ECO:0007669"/>
    <property type="project" value="InterPro"/>
</dbReference>
<dbReference type="GO" id="GO:0005829">
    <property type="term" value="C:cytosol"/>
    <property type="evidence" value="ECO:0007669"/>
    <property type="project" value="TreeGrafter"/>
</dbReference>
<reference evidence="12 13" key="1">
    <citation type="submission" date="2014-06" db="EMBL/GenBank/DDBJ databases">
        <title>Shewanella sp. YQH10.</title>
        <authorList>
            <person name="Liu Y."/>
            <person name="Zeng R."/>
        </authorList>
    </citation>
    <scope>NUCLEOTIDE SEQUENCE [LARGE SCALE GENOMIC DNA]</scope>
    <source>
        <strain evidence="12 13">YQH10</strain>
    </source>
</reference>
<dbReference type="InterPro" id="IPR001650">
    <property type="entry name" value="Helicase_C-like"/>
</dbReference>
<evidence type="ECO:0000259" key="10">
    <source>
        <dbReference type="PROSITE" id="PS51194"/>
    </source>
</evidence>
<dbReference type="Pfam" id="PF00271">
    <property type="entry name" value="Helicase_C"/>
    <property type="match status" value="1"/>
</dbReference>
<dbReference type="GO" id="GO:0005524">
    <property type="term" value="F:ATP binding"/>
    <property type="evidence" value="ECO:0007669"/>
    <property type="project" value="UniProtKB-KW"/>
</dbReference>
<protein>
    <submittedName>
        <fullName evidence="12">RNA helicase</fullName>
    </submittedName>
</protein>
<dbReference type="PROSITE" id="PS00039">
    <property type="entry name" value="DEAD_ATP_HELICASE"/>
    <property type="match status" value="1"/>
</dbReference>
<gene>
    <name evidence="12" type="ORF">HR45_16625</name>
</gene>
<dbReference type="InterPro" id="IPR050079">
    <property type="entry name" value="DEAD_box_RNA_helicase"/>
</dbReference>
<dbReference type="STRING" id="1515746.HR45_16625"/>
<feature type="region of interest" description="Disordered" evidence="8">
    <location>
        <begin position="390"/>
        <end position="416"/>
    </location>
</feature>
<feature type="domain" description="DEAD-box RNA helicase Q" evidence="11">
    <location>
        <begin position="1"/>
        <end position="29"/>
    </location>
</feature>
<dbReference type="GO" id="GO:0016787">
    <property type="term" value="F:hydrolase activity"/>
    <property type="evidence" value="ECO:0007669"/>
    <property type="project" value="UniProtKB-KW"/>
</dbReference>
<evidence type="ECO:0000259" key="11">
    <source>
        <dbReference type="PROSITE" id="PS51195"/>
    </source>
</evidence>